<dbReference type="PANTHER" id="PTHR21364:SF2">
    <property type="entry name" value="GENERAL ODORANT-BINDING PROTEIN 19A"/>
    <property type="match status" value="1"/>
</dbReference>
<dbReference type="GO" id="GO:0005576">
    <property type="term" value="C:extracellular region"/>
    <property type="evidence" value="ECO:0007669"/>
    <property type="project" value="UniProtKB-SubCell"/>
</dbReference>
<comment type="subcellular location">
    <subcellularLocation>
        <location evidence="1">Secreted</location>
    </subcellularLocation>
</comment>
<dbReference type="OrthoDB" id="6610259at2759"/>
<feature type="chain" id="PRO_5037018574" evidence="4">
    <location>
        <begin position="25"/>
        <end position="151"/>
    </location>
</feature>
<dbReference type="Pfam" id="PF01395">
    <property type="entry name" value="PBP_GOBP"/>
    <property type="match status" value="1"/>
</dbReference>
<dbReference type="OMA" id="NNCDAAY"/>
<dbReference type="GO" id="GO:0035275">
    <property type="term" value="F:dibutyl phthalate binding"/>
    <property type="evidence" value="ECO:0007669"/>
    <property type="project" value="TreeGrafter"/>
</dbReference>
<dbReference type="Gene3D" id="1.10.238.20">
    <property type="entry name" value="Pheromone/general odorant binding protein domain"/>
    <property type="match status" value="1"/>
</dbReference>
<dbReference type="CDD" id="cd23992">
    <property type="entry name" value="PBP_GOBP"/>
    <property type="match status" value="1"/>
</dbReference>
<evidence type="ECO:0000256" key="4">
    <source>
        <dbReference type="SAM" id="SignalP"/>
    </source>
</evidence>
<dbReference type="GO" id="GO:0005549">
    <property type="term" value="F:odorant binding"/>
    <property type="evidence" value="ECO:0007669"/>
    <property type="project" value="InterPro"/>
</dbReference>
<name>A0A903US27_AEDAE</name>
<feature type="signal peptide" evidence="4">
    <location>
        <begin position="1"/>
        <end position="24"/>
    </location>
</feature>
<dbReference type="EnsemblMetazoa" id="AAEL012377-RB">
    <property type="protein sequence ID" value="AAEL012377-PB"/>
    <property type="gene ID" value="AAEL012377"/>
</dbReference>
<reference evidence="5 6" key="1">
    <citation type="submission" date="2017-06" db="EMBL/GenBank/DDBJ databases">
        <title>Aedes aegypti genome working group (AGWG) sequencing and assembly.</title>
        <authorList>
            <consortium name="Aedes aegypti Genome Working Group (AGWG)"/>
            <person name="Matthews B.J."/>
        </authorList>
    </citation>
    <scope>NUCLEOTIDE SEQUENCE [LARGE SCALE GENOMIC DNA]</scope>
    <source>
        <strain evidence="5 6">LVP_AGWG</strain>
    </source>
</reference>
<sequence length="151" mass="16680">MTKRMELVLFGLFAVVTLFQTGLGGVGVEGKATVEQMTKTGEMIRNVCIGKLKVAEDLVNMLGDKQFPDNKELKCYVNCIFEMMQVVKKGKLNYDAAMKQIDTIMPDELAEPMRIALNACRTASDGIKNNCDASYAIAQCVAKNNPKFVFP</sequence>
<dbReference type="FunFam" id="1.10.238.20:FF:000001">
    <property type="entry name" value="General odorant-binding protein lush"/>
    <property type="match status" value="1"/>
</dbReference>
<evidence type="ECO:0000256" key="1">
    <source>
        <dbReference type="ARBA" id="ARBA00004613"/>
    </source>
</evidence>
<keyword evidence="3" id="KW-0964">Secreted</keyword>
<dbReference type="SMR" id="A0A903US27"/>
<organism evidence="5 6">
    <name type="scientific">Aedes aegypti</name>
    <name type="common">Yellowfever mosquito</name>
    <name type="synonym">Culex aegypti</name>
    <dbReference type="NCBI Taxonomy" id="7159"/>
    <lineage>
        <taxon>Eukaryota</taxon>
        <taxon>Metazoa</taxon>
        <taxon>Ecdysozoa</taxon>
        <taxon>Arthropoda</taxon>
        <taxon>Hexapoda</taxon>
        <taxon>Insecta</taxon>
        <taxon>Pterygota</taxon>
        <taxon>Neoptera</taxon>
        <taxon>Endopterygota</taxon>
        <taxon>Diptera</taxon>
        <taxon>Nematocera</taxon>
        <taxon>Culicoidea</taxon>
        <taxon>Culicidae</taxon>
        <taxon>Culicinae</taxon>
        <taxon>Aedini</taxon>
        <taxon>Aedes</taxon>
        <taxon>Stegomyia</taxon>
    </lineage>
</organism>
<dbReference type="SUPFAM" id="SSF47565">
    <property type="entry name" value="Insect pheromone/odorant-binding proteins"/>
    <property type="match status" value="1"/>
</dbReference>
<dbReference type="PANTHER" id="PTHR21364">
    <property type="entry name" value="GENERAL ODORANT-BINDING PROTEIN 19A"/>
    <property type="match status" value="1"/>
</dbReference>
<dbReference type="InterPro" id="IPR006170">
    <property type="entry name" value="PBP/GOBP"/>
</dbReference>
<dbReference type="KEGG" id="aag:5576180"/>
<dbReference type="SMART" id="SM00708">
    <property type="entry name" value="PhBP"/>
    <property type="match status" value="1"/>
</dbReference>
<evidence type="ECO:0000313" key="6">
    <source>
        <dbReference type="Proteomes" id="UP000008820"/>
    </source>
</evidence>
<keyword evidence="4" id="KW-0732">Signal</keyword>
<dbReference type="InterPro" id="IPR036728">
    <property type="entry name" value="PBP_GOBP_sf"/>
</dbReference>
<dbReference type="AlphaFoldDB" id="A0A903US27"/>
<keyword evidence="6" id="KW-1185">Reference proteome</keyword>
<accession>A0A903US27</accession>
<reference evidence="5" key="2">
    <citation type="submission" date="2025-08" db="UniProtKB">
        <authorList>
            <consortium name="EnsemblMetazoa"/>
        </authorList>
    </citation>
    <scope>IDENTIFICATION</scope>
    <source>
        <strain evidence="5">LVP_AGWG</strain>
    </source>
</reference>
<evidence type="ECO:0000256" key="3">
    <source>
        <dbReference type="ARBA" id="ARBA00022525"/>
    </source>
</evidence>
<dbReference type="Proteomes" id="UP000008820">
    <property type="component" value="Chromosome 2"/>
</dbReference>
<proteinExistence type="inferred from homology"/>
<dbReference type="GO" id="GO:0042048">
    <property type="term" value="P:olfactory behavior"/>
    <property type="evidence" value="ECO:0007669"/>
    <property type="project" value="TreeGrafter"/>
</dbReference>
<comment type="similarity">
    <text evidence="2">Belongs to the PBP/GOBP family.</text>
</comment>
<protein>
    <submittedName>
        <fullName evidence="5">Uncharacterized protein</fullName>
    </submittedName>
</protein>
<evidence type="ECO:0000256" key="2">
    <source>
        <dbReference type="ARBA" id="ARBA00008098"/>
    </source>
</evidence>
<evidence type="ECO:0000313" key="5">
    <source>
        <dbReference type="EnsemblMetazoa" id="AAEL012377-PB"/>
    </source>
</evidence>
<gene>
    <name evidence="5" type="primary">5576180</name>
</gene>
<dbReference type="GO" id="GO:0007608">
    <property type="term" value="P:sensory perception of smell"/>
    <property type="evidence" value="ECO:0007669"/>
    <property type="project" value="TreeGrafter"/>
</dbReference>